<dbReference type="SUPFAM" id="SSF143120">
    <property type="entry name" value="YefM-like"/>
    <property type="match status" value="1"/>
</dbReference>
<dbReference type="Pfam" id="PF01850">
    <property type="entry name" value="PIN"/>
    <property type="match status" value="1"/>
</dbReference>
<dbReference type="InterPro" id="IPR050556">
    <property type="entry name" value="Type_II_TA_system_RNase"/>
</dbReference>
<dbReference type="Gene3D" id="3.40.50.1010">
    <property type="entry name" value="5'-nuclease"/>
    <property type="match status" value="1"/>
</dbReference>
<feature type="region of interest" description="Disordered" evidence="8">
    <location>
        <begin position="61"/>
        <end position="153"/>
    </location>
</feature>
<feature type="domain" description="Peptidase M17 leucyl aminopeptidase N-terminal" evidence="10">
    <location>
        <begin position="1698"/>
        <end position="1777"/>
    </location>
</feature>
<comment type="similarity">
    <text evidence="7">Belongs to the PINc/VapC protein family.</text>
</comment>
<evidence type="ECO:0000256" key="1">
    <source>
        <dbReference type="ARBA" id="ARBA00001946"/>
    </source>
</evidence>
<keyword evidence="3" id="KW-0540">Nuclease</keyword>
<dbReference type="InterPro" id="IPR002716">
    <property type="entry name" value="PIN_dom"/>
</dbReference>
<evidence type="ECO:0000256" key="4">
    <source>
        <dbReference type="ARBA" id="ARBA00022723"/>
    </source>
</evidence>
<dbReference type="InterPro" id="IPR036165">
    <property type="entry name" value="YefM-like_sf"/>
</dbReference>
<evidence type="ECO:0000256" key="6">
    <source>
        <dbReference type="ARBA" id="ARBA00022842"/>
    </source>
</evidence>
<dbReference type="InterPro" id="IPR043472">
    <property type="entry name" value="Macro_dom-like"/>
</dbReference>
<organism evidence="11">
    <name type="scientific">Tanacetum cinerariifolium</name>
    <name type="common">Dalmatian daisy</name>
    <name type="synonym">Chrysanthemum cinerariifolium</name>
    <dbReference type="NCBI Taxonomy" id="118510"/>
    <lineage>
        <taxon>Eukaryota</taxon>
        <taxon>Viridiplantae</taxon>
        <taxon>Streptophyta</taxon>
        <taxon>Embryophyta</taxon>
        <taxon>Tracheophyta</taxon>
        <taxon>Spermatophyta</taxon>
        <taxon>Magnoliopsida</taxon>
        <taxon>eudicotyledons</taxon>
        <taxon>Gunneridae</taxon>
        <taxon>Pentapetalae</taxon>
        <taxon>asterids</taxon>
        <taxon>campanulids</taxon>
        <taxon>Asterales</taxon>
        <taxon>Asteraceae</taxon>
        <taxon>Asteroideae</taxon>
        <taxon>Anthemideae</taxon>
        <taxon>Anthemidinae</taxon>
        <taxon>Tanacetum</taxon>
    </lineage>
</organism>
<feature type="compositionally biased region" description="Basic and acidic residues" evidence="8">
    <location>
        <begin position="1325"/>
        <end position="1343"/>
    </location>
</feature>
<protein>
    <recommendedName>
        <fullName evidence="12">Peptidase M17 leucyl aminopeptidase N-terminal domain-containing protein</fullName>
    </recommendedName>
</protein>
<dbReference type="InterPro" id="IPR029060">
    <property type="entry name" value="PIN-like_dom_sf"/>
</dbReference>
<feature type="compositionally biased region" description="Low complexity" evidence="8">
    <location>
        <begin position="143"/>
        <end position="153"/>
    </location>
</feature>
<dbReference type="GO" id="GO:0070006">
    <property type="term" value="F:metalloaminopeptidase activity"/>
    <property type="evidence" value="ECO:0007669"/>
    <property type="project" value="InterPro"/>
</dbReference>
<dbReference type="Pfam" id="PF11454">
    <property type="entry name" value="DUF3016"/>
    <property type="match status" value="1"/>
</dbReference>
<evidence type="ECO:0000313" key="11">
    <source>
        <dbReference type="EMBL" id="GEU28460.1"/>
    </source>
</evidence>
<dbReference type="Gene3D" id="3.40.220.10">
    <property type="entry name" value="Leucine Aminopeptidase, subunit E, domain 1"/>
    <property type="match status" value="1"/>
</dbReference>
<dbReference type="InterPro" id="IPR008283">
    <property type="entry name" value="Peptidase_M17_N"/>
</dbReference>
<feature type="compositionally biased region" description="Basic residues" evidence="8">
    <location>
        <begin position="1295"/>
        <end position="1307"/>
    </location>
</feature>
<evidence type="ECO:0000256" key="5">
    <source>
        <dbReference type="ARBA" id="ARBA00022801"/>
    </source>
</evidence>
<comment type="cofactor">
    <cofactor evidence="1">
        <name>Mg(2+)</name>
        <dbReference type="ChEBI" id="CHEBI:18420"/>
    </cofactor>
</comment>
<evidence type="ECO:0000256" key="8">
    <source>
        <dbReference type="SAM" id="MobiDB-lite"/>
    </source>
</evidence>
<feature type="region of interest" description="Disordered" evidence="8">
    <location>
        <begin position="1"/>
        <end position="26"/>
    </location>
</feature>
<dbReference type="SUPFAM" id="SSF88723">
    <property type="entry name" value="PIN domain-like"/>
    <property type="match status" value="1"/>
</dbReference>
<gene>
    <name evidence="11" type="ORF">Tci_000438</name>
</gene>
<accession>A0A699GFI5</accession>
<proteinExistence type="inferred from homology"/>
<feature type="compositionally biased region" description="Basic residues" evidence="8">
    <location>
        <begin position="1203"/>
        <end position="1215"/>
    </location>
</feature>
<dbReference type="CDD" id="cd18746">
    <property type="entry name" value="PIN_VapC4-5_FitB-like"/>
    <property type="match status" value="1"/>
</dbReference>
<dbReference type="PANTHER" id="PTHR33653">
    <property type="entry name" value="RIBONUCLEASE VAPC2"/>
    <property type="match status" value="1"/>
</dbReference>
<dbReference type="SUPFAM" id="SSF52949">
    <property type="entry name" value="Macro domain-like"/>
    <property type="match status" value="1"/>
</dbReference>
<comment type="similarity">
    <text evidence="2">Belongs to the phD/YefM antitoxin family.</text>
</comment>
<dbReference type="EMBL" id="BKCJ010000007">
    <property type="protein sequence ID" value="GEU28460.1"/>
    <property type="molecule type" value="Genomic_DNA"/>
</dbReference>
<dbReference type="GO" id="GO:0006508">
    <property type="term" value="P:proteolysis"/>
    <property type="evidence" value="ECO:0007669"/>
    <property type="project" value="InterPro"/>
</dbReference>
<feature type="compositionally biased region" description="Basic and acidic residues" evidence="8">
    <location>
        <begin position="1216"/>
        <end position="1226"/>
    </location>
</feature>
<dbReference type="Pfam" id="PF02604">
    <property type="entry name" value="PhdYeFM_antitox"/>
    <property type="match status" value="1"/>
</dbReference>
<evidence type="ECO:0008006" key="12">
    <source>
        <dbReference type="Google" id="ProtNLM"/>
    </source>
</evidence>
<feature type="compositionally biased region" description="Low complexity" evidence="8">
    <location>
        <begin position="1277"/>
        <end position="1294"/>
    </location>
</feature>
<feature type="region of interest" description="Disordered" evidence="8">
    <location>
        <begin position="1203"/>
        <end position="1375"/>
    </location>
</feature>
<dbReference type="Gene3D" id="3.40.1620.10">
    <property type="entry name" value="YefM-like domain"/>
    <property type="match status" value="1"/>
</dbReference>
<dbReference type="InterPro" id="IPR021557">
    <property type="entry name" value="DUF3016"/>
</dbReference>
<sequence>MPFKNAVVSMSPPKANEPSGLPRSGGAGCRARIWQFRQGRCCAGHHPVGRVAALAHAGKCSGRTADRPQPAAAGDRSGPAPDRPLPPGAAAGSGAGPNPRRRAGCAARHGNCRQRRQRGHLAAGRGGAPDEHRGMHAAHHAGRPGAHAGHAQGRPGLCLRDQRDGACGRHHGHAAGRHALPVRGQPGVCRALVSGRLDGRCSTGRARPALQPQGCADGAFRGAGNRLRGALSAPLVCHVGRVCAVRGSGLRLRHDAAAAVRGPAGRRHPGGPGAGPGARRAAAVARLGYPDAFYAGAVDLAGIGRFRRLFLARRRRIEPRLHELGRKGLEIAAGPFGIAAAQPVVVLVGGNHDQRALFVAGFMKARHQRMVVGVDGELGERIHGAVLTRPFAPDAGHRERRAVGPGDLPALGCARFVIGFEKTRHRHQAQLPFAPAFRVRAQLRHGFAAGIHGVPRLDAGRNLLARHQAVAGRGAHQRALGIETEDGRLVVFPGFRRPVVAFEQADLEQIGQQVARRGPVIGAHGLPAQADQQFFHGVMRGGPARRGQPRRADGTGHERIAVVLDVDEQLAHHRLARVGIDRDGPVLQRRGGHGRHEIGAARRQPAGKCFGGFAVRHVPGLALASGAILPARGGRCGDGACDIVVVVRHVGDGGDHVRAQRGHVALQRIAVEQADERFVAARHHIQPQQHRHERRLQEAVAVVDGHAAALAEQRDLVLQAVRDRHGRAVAPEFAVVAAGELVVQDDEIAHRLVALPHVAVEFARQAGREIAVRKIFDQLADGVFDQADAGRFQRLHEAGRQADRHAIFKPRKPPAPGHEPQLARFVQRFAVEPGQQHAGRLVVAGEMAAVDVAVAGAVLQRDAPQPARRLCRGHGVRRELVHPRTRHGQRAVARQVVAPVLITGPQHAFDQQAAKAGTVDEQVAVDAASILEFDGGNVAVVRAQFHVADGRFDADDAARLRVLAQVGRVQAGVEMVAVRIRVAVAWRLEPAVARHDGGHRPVFVRRDAAVLARQAQPVQVGRAVVDAGTEVAEAVKEAVAQVPPILELDAQLERRLGAAQEVRVVEAERGVVIADGGQGGLAHADGADVGRFDQHDFASGAQALGQRRGRHPAGRAAADDHDFTNGIGGHGVSCSTGQSGAVLAKKDADDARRPGNAHHRTFDPHPAGTGRALEHDAAANAGRRRAASGADVFLFRRPGIRLRRQMAARQRRRRSEARPGRAPDPRRLHRNRPATPGAAQARPAETDAMGRSAERSGTEPAPGRVRPPGRRNRAPDRPAQAAQRRAPAARAQRPAARRAAHAVRHRPARQDPLPAICLHAQYHAGRGDQRTRGGRRRGGDGRRLSAQGRAGSRRPGDLHARHPARRGSGTAPAHRQRHVIELARKLVGRCVRRRRDLVAVAVAYPQALALVAGGRLHFDAALVAHQQELVAVGRVHRHARTDHAGREFQLELDHVLDFAEARIGAVGGFLGIHRDRFLARHVPRRLQGVDADIHQRPAARHRLLHAPAVAARGVAMLGAEVAQLADRARARQAPRFQRHRLFAQHMLARLGAADRVFRMHRHGQADVDDVDVGIVLDAVVAFVVVKVRFWHAVLARHFFGLGSVAAHQRHQPAVLAILELRDDDTQAVATQAHDGIAQLAVGIGPYGTAHGRGGQHAACCHHQVTPAEIDHRSISCGCVACMFEHELNGAAMAGGLLGLDTALDGKLTQLRASGAFLAQPMETLLISLPPAGLPARAVLVIGLGQPETLDSDRMRRATRVAMREAIRHGARSMAFAPSVLDGGHTDNAGLDMPRVMMQGMLGALRAEHELAEAGLAPPPSLVQCTFDVGAPRLHNAGAAFVAAFGESIVVLLTLGCGAASAAVTVTYDHPEKMTDVPRFETDRKSMEIDLREFMEEQAKKLPAGQNLKVEFLDIDLAGEDGKVLRSGKRELADRNYQLNVNSFRNEMYSYEKQMLRPDTAATGYTHCHGANKLAPLRNWSLLYRTREFNQGASEAKRASNNGPVFITDRGRPAHVLMSFEDYQRLTRQRRNIADALAMPGAAEIDFEPPLRLGKADSNVAAWAESVDASDLFVSAITIMELELGVLSIERKDARQGIILRTWLERHVLPEFSKRTLPVDTAVAQRCAQLHVPDRHSERDALIAATALVHGMTVVTRNVADFQPMSVRAQESQCNTAEGKVLASLDELPAQILDLIGRSRTGIYGISDIGGKFNSSDAITDATVPMRRLVSGIVAPSCIGVVVEYGGVGHYQKNLEYRLTEGGWRQVAGAGLERAPRLAPVAAH</sequence>
<comment type="caution">
    <text evidence="11">The sequence shown here is derived from an EMBL/GenBank/DDBJ whole genome shotgun (WGS) entry which is preliminary data.</text>
</comment>
<feature type="region of interest" description="Disordered" evidence="8">
    <location>
        <begin position="1138"/>
        <end position="1171"/>
    </location>
</feature>
<dbReference type="PANTHER" id="PTHR33653:SF1">
    <property type="entry name" value="RIBONUCLEASE VAPC2"/>
    <property type="match status" value="1"/>
</dbReference>
<keyword evidence="4" id="KW-0479">Metal-binding</keyword>
<evidence type="ECO:0000256" key="7">
    <source>
        <dbReference type="ARBA" id="ARBA00038093"/>
    </source>
</evidence>
<feature type="compositionally biased region" description="Basic and acidic residues" evidence="8">
    <location>
        <begin position="1144"/>
        <end position="1153"/>
    </location>
</feature>
<dbReference type="GO" id="GO:0046872">
    <property type="term" value="F:metal ion binding"/>
    <property type="evidence" value="ECO:0007669"/>
    <property type="project" value="UniProtKB-KW"/>
</dbReference>
<reference evidence="11" key="1">
    <citation type="journal article" date="2019" name="Sci. Rep.">
        <title>Draft genome of Tanacetum cinerariifolium, the natural source of mosquito coil.</title>
        <authorList>
            <person name="Yamashiro T."/>
            <person name="Shiraishi A."/>
            <person name="Satake H."/>
            <person name="Nakayama K."/>
        </authorList>
    </citation>
    <scope>NUCLEOTIDE SEQUENCE</scope>
</reference>
<evidence type="ECO:0000256" key="2">
    <source>
        <dbReference type="ARBA" id="ARBA00009981"/>
    </source>
</evidence>
<keyword evidence="6" id="KW-0460">Magnesium</keyword>
<dbReference type="Pfam" id="PF02789">
    <property type="entry name" value="Peptidase_M17_N"/>
    <property type="match status" value="1"/>
</dbReference>
<dbReference type="InterPro" id="IPR006442">
    <property type="entry name" value="Antitoxin_Phd/YefM"/>
</dbReference>
<dbReference type="GO" id="GO:0004518">
    <property type="term" value="F:nuclease activity"/>
    <property type="evidence" value="ECO:0007669"/>
    <property type="project" value="UniProtKB-KW"/>
</dbReference>
<evidence type="ECO:0000259" key="9">
    <source>
        <dbReference type="Pfam" id="PF01850"/>
    </source>
</evidence>
<keyword evidence="5" id="KW-0378">Hydrolase</keyword>
<evidence type="ECO:0000256" key="3">
    <source>
        <dbReference type="ARBA" id="ARBA00022722"/>
    </source>
</evidence>
<feature type="compositionally biased region" description="Basic residues" evidence="8">
    <location>
        <begin position="110"/>
        <end position="119"/>
    </location>
</feature>
<feature type="domain" description="PIN" evidence="9">
    <location>
        <begin position="2060"/>
        <end position="2157"/>
    </location>
</feature>
<feature type="compositionally biased region" description="Low complexity" evidence="8">
    <location>
        <begin position="88"/>
        <end position="108"/>
    </location>
</feature>
<name>A0A699GFI5_TANCI</name>
<evidence type="ECO:0000259" key="10">
    <source>
        <dbReference type="Pfam" id="PF02789"/>
    </source>
</evidence>